<name>A0AA38MHC8_9CUCU</name>
<accession>A0AA38MHC8</accession>
<protein>
    <recommendedName>
        <fullName evidence="3">DNA-directed RNA polymerase subunit</fullName>
    </recommendedName>
</protein>
<evidence type="ECO:0000313" key="1">
    <source>
        <dbReference type="EMBL" id="KAJ3656108.1"/>
    </source>
</evidence>
<reference evidence="1" key="1">
    <citation type="journal article" date="2023" name="G3 (Bethesda)">
        <title>Whole genome assemblies of Zophobas morio and Tenebrio molitor.</title>
        <authorList>
            <person name="Kaur S."/>
            <person name="Stinson S.A."/>
            <person name="diCenzo G.C."/>
        </authorList>
    </citation>
    <scope>NUCLEOTIDE SEQUENCE</scope>
    <source>
        <strain evidence="1">QUZm001</strain>
    </source>
</reference>
<organism evidence="1 2">
    <name type="scientific">Zophobas morio</name>
    <dbReference type="NCBI Taxonomy" id="2755281"/>
    <lineage>
        <taxon>Eukaryota</taxon>
        <taxon>Metazoa</taxon>
        <taxon>Ecdysozoa</taxon>
        <taxon>Arthropoda</taxon>
        <taxon>Hexapoda</taxon>
        <taxon>Insecta</taxon>
        <taxon>Pterygota</taxon>
        <taxon>Neoptera</taxon>
        <taxon>Endopterygota</taxon>
        <taxon>Coleoptera</taxon>
        <taxon>Polyphaga</taxon>
        <taxon>Cucujiformia</taxon>
        <taxon>Tenebrionidae</taxon>
        <taxon>Zophobas</taxon>
    </lineage>
</organism>
<proteinExistence type="predicted"/>
<dbReference type="EMBL" id="JALNTZ010000004">
    <property type="protein sequence ID" value="KAJ3656108.1"/>
    <property type="molecule type" value="Genomic_DNA"/>
</dbReference>
<gene>
    <name evidence="1" type="ORF">Zmor_015208</name>
</gene>
<sequence length="124" mass="14533">MSNSSTSNTYLHSGGPPFVGILFCPECLQYVVPKRRHRYKYSFLRPLQLFVQTTCPEKVHLLQQDRTKCRLRNIVPDVVTDPALPRSDCHPCPQCDRQDASRRAESEMRLMYYVCRNSKLNWQL</sequence>
<dbReference type="Gene3D" id="2.20.25.10">
    <property type="match status" value="1"/>
</dbReference>
<dbReference type="Proteomes" id="UP001168821">
    <property type="component" value="Unassembled WGS sequence"/>
</dbReference>
<keyword evidence="2" id="KW-1185">Reference proteome</keyword>
<evidence type="ECO:0000313" key="2">
    <source>
        <dbReference type="Proteomes" id="UP001168821"/>
    </source>
</evidence>
<comment type="caution">
    <text evidence="1">The sequence shown here is derived from an EMBL/GenBank/DDBJ whole genome shotgun (WGS) entry which is preliminary data.</text>
</comment>
<evidence type="ECO:0008006" key="3">
    <source>
        <dbReference type="Google" id="ProtNLM"/>
    </source>
</evidence>
<dbReference type="AlphaFoldDB" id="A0AA38MHC8"/>